<gene>
    <name evidence="10" type="ORF">DL764_007767</name>
</gene>
<evidence type="ECO:0000256" key="8">
    <source>
        <dbReference type="PIRSR" id="PIRSR602402-1"/>
    </source>
</evidence>
<dbReference type="PROSITE" id="PS00086">
    <property type="entry name" value="CYTOCHROME_P450"/>
    <property type="match status" value="1"/>
</dbReference>
<evidence type="ECO:0000256" key="6">
    <source>
        <dbReference type="ARBA" id="ARBA00023004"/>
    </source>
</evidence>
<dbReference type="PRINTS" id="PR01239">
    <property type="entry name" value="EP450IICYP52"/>
</dbReference>
<evidence type="ECO:0000313" key="10">
    <source>
        <dbReference type="EMBL" id="RYO94789.1"/>
    </source>
</evidence>
<keyword evidence="3 8" id="KW-0349">Heme</keyword>
<dbReference type="PRINTS" id="PR00464">
    <property type="entry name" value="EP450II"/>
</dbReference>
<feature type="binding site" description="axial binding residue" evidence="8">
    <location>
        <position position="420"/>
    </location>
    <ligand>
        <name>heme</name>
        <dbReference type="ChEBI" id="CHEBI:30413"/>
    </ligand>
    <ligandPart>
        <name>Fe</name>
        <dbReference type="ChEBI" id="CHEBI:18248"/>
    </ligandPart>
</feature>
<dbReference type="EMBL" id="QJNU01000561">
    <property type="protein sequence ID" value="RYO94789.1"/>
    <property type="molecule type" value="Genomic_DNA"/>
</dbReference>
<evidence type="ECO:0000256" key="7">
    <source>
        <dbReference type="ARBA" id="ARBA00023033"/>
    </source>
</evidence>
<dbReference type="InterPro" id="IPR036396">
    <property type="entry name" value="Cyt_P450_sf"/>
</dbReference>
<dbReference type="STRING" id="155417.A0A4Q4T2A7"/>
<evidence type="ECO:0000256" key="2">
    <source>
        <dbReference type="ARBA" id="ARBA00010617"/>
    </source>
</evidence>
<dbReference type="OrthoDB" id="1470350at2759"/>
<organism evidence="10 11">
    <name type="scientific">Monosporascus ibericus</name>
    <dbReference type="NCBI Taxonomy" id="155417"/>
    <lineage>
        <taxon>Eukaryota</taxon>
        <taxon>Fungi</taxon>
        <taxon>Dikarya</taxon>
        <taxon>Ascomycota</taxon>
        <taxon>Pezizomycotina</taxon>
        <taxon>Sordariomycetes</taxon>
        <taxon>Xylariomycetidae</taxon>
        <taxon>Xylariales</taxon>
        <taxon>Xylariales incertae sedis</taxon>
        <taxon>Monosporascus</taxon>
    </lineage>
</organism>
<comment type="similarity">
    <text evidence="2 9">Belongs to the cytochrome P450 family.</text>
</comment>
<dbReference type="PRINTS" id="PR00385">
    <property type="entry name" value="P450"/>
</dbReference>
<dbReference type="SUPFAM" id="SSF48264">
    <property type="entry name" value="Cytochrome P450"/>
    <property type="match status" value="1"/>
</dbReference>
<dbReference type="PANTHER" id="PTHR24287">
    <property type="entry name" value="P450, PUTATIVE (EUROFUNG)-RELATED"/>
    <property type="match status" value="1"/>
</dbReference>
<keyword evidence="6 8" id="KW-0408">Iron</keyword>
<dbReference type="InterPro" id="IPR002402">
    <property type="entry name" value="Cyt_P450_E_grp-II"/>
</dbReference>
<keyword evidence="11" id="KW-1185">Reference proteome</keyword>
<evidence type="ECO:0000256" key="3">
    <source>
        <dbReference type="ARBA" id="ARBA00022617"/>
    </source>
</evidence>
<proteinExistence type="inferred from homology"/>
<dbReference type="CDD" id="cd11063">
    <property type="entry name" value="CYP52"/>
    <property type="match status" value="1"/>
</dbReference>
<keyword evidence="7 9" id="KW-0503">Monooxygenase</keyword>
<dbReference type="GO" id="GO:0005506">
    <property type="term" value="F:iron ion binding"/>
    <property type="evidence" value="ECO:0007669"/>
    <property type="project" value="InterPro"/>
</dbReference>
<dbReference type="InterPro" id="IPR001128">
    <property type="entry name" value="Cyt_P450"/>
</dbReference>
<comment type="cofactor">
    <cofactor evidence="1 8">
        <name>heme</name>
        <dbReference type="ChEBI" id="CHEBI:30413"/>
    </cofactor>
</comment>
<evidence type="ECO:0000256" key="5">
    <source>
        <dbReference type="ARBA" id="ARBA00023002"/>
    </source>
</evidence>
<evidence type="ECO:0000313" key="11">
    <source>
        <dbReference type="Proteomes" id="UP000293360"/>
    </source>
</evidence>
<accession>A0A4Q4T2A7</accession>
<dbReference type="Pfam" id="PF00067">
    <property type="entry name" value="p450"/>
    <property type="match status" value="1"/>
</dbReference>
<dbReference type="InterPro" id="IPR047146">
    <property type="entry name" value="Cyt_P450_E_CYP52_fungi"/>
</dbReference>
<keyword evidence="4 8" id="KW-0479">Metal-binding</keyword>
<keyword evidence="5 9" id="KW-0560">Oxidoreductase</keyword>
<evidence type="ECO:0000256" key="9">
    <source>
        <dbReference type="RuleBase" id="RU000461"/>
    </source>
</evidence>
<reference evidence="10 11" key="1">
    <citation type="submission" date="2018-06" db="EMBL/GenBank/DDBJ databases">
        <title>Complete Genomes of Monosporascus.</title>
        <authorList>
            <person name="Robinson A.J."/>
            <person name="Natvig D.O."/>
        </authorList>
    </citation>
    <scope>NUCLEOTIDE SEQUENCE [LARGE SCALE GENOMIC DNA]</scope>
    <source>
        <strain evidence="10 11">CBS 110550</strain>
    </source>
</reference>
<dbReference type="InterPro" id="IPR002974">
    <property type="entry name" value="Cyt_P450_E_CYP52_ascomycetes"/>
</dbReference>
<name>A0A4Q4T2A7_9PEZI</name>
<comment type="caution">
    <text evidence="10">The sequence shown here is derived from an EMBL/GenBank/DDBJ whole genome shotgun (WGS) entry which is preliminary data.</text>
</comment>
<dbReference type="GO" id="GO:0016712">
    <property type="term" value="F:oxidoreductase activity, acting on paired donors, with incorporation or reduction of molecular oxygen, reduced flavin or flavoprotein as one donor, and incorporation of one atom of oxygen"/>
    <property type="evidence" value="ECO:0007669"/>
    <property type="project" value="InterPro"/>
</dbReference>
<dbReference type="InterPro" id="IPR017972">
    <property type="entry name" value="Cyt_P450_CS"/>
</dbReference>
<evidence type="ECO:0000256" key="1">
    <source>
        <dbReference type="ARBA" id="ARBA00001971"/>
    </source>
</evidence>
<protein>
    <recommendedName>
        <fullName evidence="12">Cytochrome P450</fullName>
    </recommendedName>
</protein>
<sequence length="476" mass="54316">MTSKAWKQRKLLDLFNWKYTNIGHSYSSATVGLSTIVFTIDPQNLKTMLATDFHKWELGPRRRKLLSPLVGMGIFTSDGEAWEHSRSLIRPSFTKLRTSDTSMFESHFQDMLSVLPPANPVSGLVDVDLQPLIFRLTLDSATEVLLGHSFRSLLEPSGSRSLRFMEAFDYAQLKSHSRYLMDRGLMRPLGLLLRFLKPNVWNQFDSSCATVHRIVDEIVADFLVSQDRKVFQGPGAELDEDPEPKSSKKYVFLEELAKETRNPIELRDETLNMLVAGRDTTASLLSTSLFILARRPDVWARVRAEVIDAFGDDLPEYETLRNLRQMRNLFNECLRLWPPVPLNSRQAKTNTTLPRGGGPDGQSPVFIRAGQSVNYHVYAMHRLPSIYGEDAHIFRPDRWDDPKLRPGWGYIPFNGGPRICPGQHFALTEASYVLARLMQHVETIERRDVEDEWVERVALVTKGRNGVKVALKMTKS</sequence>
<dbReference type="PANTHER" id="PTHR24287:SF1">
    <property type="entry name" value="P450, PUTATIVE (EUROFUNG)-RELATED"/>
    <property type="match status" value="1"/>
</dbReference>
<dbReference type="AlphaFoldDB" id="A0A4Q4T2A7"/>
<dbReference type="Proteomes" id="UP000293360">
    <property type="component" value="Unassembled WGS sequence"/>
</dbReference>
<evidence type="ECO:0008006" key="12">
    <source>
        <dbReference type="Google" id="ProtNLM"/>
    </source>
</evidence>
<dbReference type="GO" id="GO:0020037">
    <property type="term" value="F:heme binding"/>
    <property type="evidence" value="ECO:0007669"/>
    <property type="project" value="InterPro"/>
</dbReference>
<dbReference type="Gene3D" id="1.10.630.10">
    <property type="entry name" value="Cytochrome P450"/>
    <property type="match status" value="1"/>
</dbReference>
<evidence type="ECO:0000256" key="4">
    <source>
        <dbReference type="ARBA" id="ARBA00022723"/>
    </source>
</evidence>